<protein>
    <submittedName>
        <fullName evidence="6">LysR family transcriptional regulator</fullName>
    </submittedName>
</protein>
<dbReference type="InterPro" id="IPR050950">
    <property type="entry name" value="HTH-type_LysR_regulators"/>
</dbReference>
<evidence type="ECO:0000259" key="5">
    <source>
        <dbReference type="PROSITE" id="PS50931"/>
    </source>
</evidence>
<dbReference type="SUPFAM" id="SSF53850">
    <property type="entry name" value="Periplasmic binding protein-like II"/>
    <property type="match status" value="1"/>
</dbReference>
<dbReference type="PRINTS" id="PR00039">
    <property type="entry name" value="HTHLYSR"/>
</dbReference>
<reference evidence="6 7" key="1">
    <citation type="journal article" date="2019" name="Int. J. Syst. Evol. Microbiol.">
        <title>The Global Catalogue of Microorganisms (GCM) 10K type strain sequencing project: providing services to taxonomists for standard genome sequencing and annotation.</title>
        <authorList>
            <consortium name="The Broad Institute Genomics Platform"/>
            <consortium name="The Broad Institute Genome Sequencing Center for Infectious Disease"/>
            <person name="Wu L."/>
            <person name="Ma J."/>
        </authorList>
    </citation>
    <scope>NUCLEOTIDE SEQUENCE [LARGE SCALE GENOMIC DNA]</scope>
    <source>
        <strain evidence="6 7">JCM 6922</strain>
    </source>
</reference>
<comment type="similarity">
    <text evidence="1">Belongs to the LysR transcriptional regulatory family.</text>
</comment>
<evidence type="ECO:0000313" key="7">
    <source>
        <dbReference type="Proteomes" id="UP001500460"/>
    </source>
</evidence>
<evidence type="ECO:0000256" key="1">
    <source>
        <dbReference type="ARBA" id="ARBA00009437"/>
    </source>
</evidence>
<proteinExistence type="inferred from homology"/>
<comment type="caution">
    <text evidence="6">The sequence shown here is derived from an EMBL/GenBank/DDBJ whole genome shotgun (WGS) entry which is preliminary data.</text>
</comment>
<dbReference type="CDD" id="cd05466">
    <property type="entry name" value="PBP2_LTTR_substrate"/>
    <property type="match status" value="1"/>
</dbReference>
<keyword evidence="2" id="KW-0805">Transcription regulation</keyword>
<feature type="domain" description="HTH lysR-type" evidence="5">
    <location>
        <begin position="29"/>
        <end position="86"/>
    </location>
</feature>
<evidence type="ECO:0000256" key="4">
    <source>
        <dbReference type="ARBA" id="ARBA00023163"/>
    </source>
</evidence>
<dbReference type="Gene3D" id="1.10.10.10">
    <property type="entry name" value="Winged helix-like DNA-binding domain superfamily/Winged helix DNA-binding domain"/>
    <property type="match status" value="1"/>
</dbReference>
<sequence length="346" mass="36991">MWAVPSGAMQDSRYNAMGRGPAQGEAEKVTLRQFEYALAVAEAGSVTAAAELLRVAQPSVSQQIRGLERELGVTLFARTPAGLVPTAVGRAFLRDAEVAVRAARRARATARAGAEELEGELVVAAQMGLGTRQLPGALSALRRRFPRLEITVFEEANPAELERLARRGVVDLGLMGGPCKEGLYEGHHLGDEEFVVVLGPEHARLAEDRVELREVAREPWIRFDHGSALDGVLRDVLRDNELAPATVARVSQTATAVRWAAHGLGVTLVPASAVPPGFEHLTRPVVPAVSMPTVAAVRPGAGPAEMALLEFLRQETWYYTGFSGNRSGPAHSWVAPPSTTNSAPVV</sequence>
<dbReference type="EMBL" id="BAAATK010000004">
    <property type="protein sequence ID" value="GAA2425500.1"/>
    <property type="molecule type" value="Genomic_DNA"/>
</dbReference>
<evidence type="ECO:0000313" key="6">
    <source>
        <dbReference type="EMBL" id="GAA2425500.1"/>
    </source>
</evidence>
<dbReference type="Proteomes" id="UP001500460">
    <property type="component" value="Unassembled WGS sequence"/>
</dbReference>
<gene>
    <name evidence="6" type="ORF">GCM10010421_10310</name>
</gene>
<dbReference type="Pfam" id="PF03466">
    <property type="entry name" value="LysR_substrate"/>
    <property type="match status" value="1"/>
</dbReference>
<dbReference type="SUPFAM" id="SSF46785">
    <property type="entry name" value="Winged helix' DNA-binding domain"/>
    <property type="match status" value="1"/>
</dbReference>
<name>A0ABN3JCR9_9ACTN</name>
<dbReference type="InterPro" id="IPR000847">
    <property type="entry name" value="LysR_HTH_N"/>
</dbReference>
<dbReference type="InterPro" id="IPR036390">
    <property type="entry name" value="WH_DNA-bd_sf"/>
</dbReference>
<keyword evidence="4" id="KW-0804">Transcription</keyword>
<dbReference type="InterPro" id="IPR036388">
    <property type="entry name" value="WH-like_DNA-bd_sf"/>
</dbReference>
<dbReference type="Gene3D" id="3.40.190.10">
    <property type="entry name" value="Periplasmic binding protein-like II"/>
    <property type="match status" value="2"/>
</dbReference>
<evidence type="ECO:0000256" key="3">
    <source>
        <dbReference type="ARBA" id="ARBA00023125"/>
    </source>
</evidence>
<accession>A0ABN3JCR9</accession>
<keyword evidence="7" id="KW-1185">Reference proteome</keyword>
<dbReference type="InterPro" id="IPR005119">
    <property type="entry name" value="LysR_subst-bd"/>
</dbReference>
<dbReference type="Pfam" id="PF00126">
    <property type="entry name" value="HTH_1"/>
    <property type="match status" value="1"/>
</dbReference>
<evidence type="ECO:0000256" key="2">
    <source>
        <dbReference type="ARBA" id="ARBA00023015"/>
    </source>
</evidence>
<dbReference type="PANTHER" id="PTHR30419">
    <property type="entry name" value="HTH-TYPE TRANSCRIPTIONAL REGULATOR YBHD"/>
    <property type="match status" value="1"/>
</dbReference>
<dbReference type="PANTHER" id="PTHR30419:SF29">
    <property type="entry name" value="LYSR-FAMILY TRANSCRIPTIONAL REGULATOR"/>
    <property type="match status" value="1"/>
</dbReference>
<dbReference type="PROSITE" id="PS50931">
    <property type="entry name" value="HTH_LYSR"/>
    <property type="match status" value="1"/>
</dbReference>
<keyword evidence="3" id="KW-0238">DNA-binding</keyword>
<organism evidence="6 7">
    <name type="scientific">Streptomyces glaucus</name>
    <dbReference type="NCBI Taxonomy" id="284029"/>
    <lineage>
        <taxon>Bacteria</taxon>
        <taxon>Bacillati</taxon>
        <taxon>Actinomycetota</taxon>
        <taxon>Actinomycetes</taxon>
        <taxon>Kitasatosporales</taxon>
        <taxon>Streptomycetaceae</taxon>
        <taxon>Streptomyces</taxon>
    </lineage>
</organism>